<reference evidence="1" key="1">
    <citation type="journal article" date="2021" name="Proc. Natl. Acad. Sci. U.S.A.">
        <title>A Catalog of Tens of Thousands of Viruses from Human Metagenomes Reveals Hidden Associations with Chronic Diseases.</title>
        <authorList>
            <person name="Tisza M.J."/>
            <person name="Buck C.B."/>
        </authorList>
    </citation>
    <scope>NUCLEOTIDE SEQUENCE</scope>
    <source>
        <strain evidence="1">Ctf8W5</strain>
    </source>
</reference>
<protein>
    <submittedName>
        <fullName evidence="1">Uncharacterized protein</fullName>
    </submittedName>
</protein>
<organism evidence="1">
    <name type="scientific">Siphoviridae sp. ctf8W5</name>
    <dbReference type="NCBI Taxonomy" id="2825595"/>
    <lineage>
        <taxon>Viruses</taxon>
        <taxon>Duplodnaviria</taxon>
        <taxon>Heunggongvirae</taxon>
        <taxon>Uroviricota</taxon>
        <taxon>Caudoviricetes</taxon>
    </lineage>
</organism>
<sequence>MDLGKLKFAELDKETGKYKEIDHVNILTKPVTKTEISADVTLNKETEKLLFGNSEEALSAPLSALQQELKEESDAIRNKLRVLMRLYDKEYVYLRLPPHGLRLRITREQLERNLSDVEKCLLWVQVESLRIDNYTEKCNYEAAVMREFKEVELRTKFVMLAIAKRFGLSEIGCGRINGQVIWYYKVDELEQELSGDDDFTNEVREQVEKRFHCKLK</sequence>
<name>A0A8S5Q7E0_9CAUD</name>
<accession>A0A8S5Q7E0</accession>
<proteinExistence type="predicted"/>
<dbReference type="EMBL" id="BK015597">
    <property type="protein sequence ID" value="DAE14968.1"/>
    <property type="molecule type" value="Genomic_DNA"/>
</dbReference>
<evidence type="ECO:0000313" key="1">
    <source>
        <dbReference type="EMBL" id="DAE14968.1"/>
    </source>
</evidence>